<dbReference type="PRINTS" id="PR00039">
    <property type="entry name" value="HTHLYSR"/>
</dbReference>
<dbReference type="Gene3D" id="3.40.190.10">
    <property type="entry name" value="Periplasmic binding protein-like II"/>
    <property type="match status" value="2"/>
</dbReference>
<accession>A0A558B3N4</accession>
<dbReference type="Proteomes" id="UP000319142">
    <property type="component" value="Unassembled WGS sequence"/>
</dbReference>
<dbReference type="EMBL" id="VMRX01000046">
    <property type="protein sequence ID" value="TVT31106.1"/>
    <property type="molecule type" value="Genomic_DNA"/>
</dbReference>
<dbReference type="PROSITE" id="PS50931">
    <property type="entry name" value="HTH_LYSR"/>
    <property type="match status" value="1"/>
</dbReference>
<evidence type="ECO:0000256" key="4">
    <source>
        <dbReference type="ARBA" id="ARBA00023163"/>
    </source>
</evidence>
<keyword evidence="4" id="KW-0804">Transcription</keyword>
<dbReference type="AlphaFoldDB" id="A0A558B3N4"/>
<dbReference type="SUPFAM" id="SSF46785">
    <property type="entry name" value="Winged helix' DNA-binding domain"/>
    <property type="match status" value="1"/>
</dbReference>
<evidence type="ECO:0000256" key="2">
    <source>
        <dbReference type="ARBA" id="ARBA00023015"/>
    </source>
</evidence>
<dbReference type="Pfam" id="PF03466">
    <property type="entry name" value="LysR_substrate"/>
    <property type="match status" value="1"/>
</dbReference>
<dbReference type="InterPro" id="IPR058163">
    <property type="entry name" value="LysR-type_TF_proteobact-type"/>
</dbReference>
<evidence type="ECO:0000259" key="5">
    <source>
        <dbReference type="PROSITE" id="PS50931"/>
    </source>
</evidence>
<evidence type="ECO:0000313" key="6">
    <source>
        <dbReference type="EMBL" id="TVT31106.1"/>
    </source>
</evidence>
<sequence length="312" mass="35041">MKKRRLPPLNPVRSFEAAARNGSFTKAAEELHVTTVAISRQVAVLEGYFGAPLFERLHQTLKLTQAGRDFLPDATAALDLLDKGSRKLRTPQTEPLLICAYPSVAVYWLIPRLPRFHEAHPDIEITVATGQKPREFNYDEIDVGLQYLSDAREGLITQLLLPDIIQPACSPNLLENSPHPLPPESNLAHHTLIHSHYRQLDWKEWLKTAGLEEFKPVQKVTYKGSTLAYQAAVEGIGIVIVQRLLVDDEFKRGNLVAPFSMAAKRSAGICMVSKNESLDDPRIATFRNWLEKEARLTVDELASHSPHLFEST</sequence>
<keyword evidence="3" id="KW-0238">DNA-binding</keyword>
<evidence type="ECO:0000313" key="7">
    <source>
        <dbReference type="Proteomes" id="UP000319142"/>
    </source>
</evidence>
<organism evidence="6 7">
    <name type="scientific">Marinobacter vinifirmus</name>
    <dbReference type="NCBI Taxonomy" id="355591"/>
    <lineage>
        <taxon>Bacteria</taxon>
        <taxon>Pseudomonadati</taxon>
        <taxon>Pseudomonadota</taxon>
        <taxon>Gammaproteobacteria</taxon>
        <taxon>Pseudomonadales</taxon>
        <taxon>Marinobacteraceae</taxon>
        <taxon>Marinobacter</taxon>
    </lineage>
</organism>
<dbReference type="GO" id="GO:0043565">
    <property type="term" value="F:sequence-specific DNA binding"/>
    <property type="evidence" value="ECO:0007669"/>
    <property type="project" value="TreeGrafter"/>
</dbReference>
<dbReference type="InterPro" id="IPR036388">
    <property type="entry name" value="WH-like_DNA-bd_sf"/>
</dbReference>
<dbReference type="GO" id="GO:0003700">
    <property type="term" value="F:DNA-binding transcription factor activity"/>
    <property type="evidence" value="ECO:0007669"/>
    <property type="project" value="InterPro"/>
</dbReference>
<dbReference type="InterPro" id="IPR000847">
    <property type="entry name" value="LysR_HTH_N"/>
</dbReference>
<feature type="domain" description="HTH lysR-type" evidence="5">
    <location>
        <begin position="7"/>
        <end position="64"/>
    </location>
</feature>
<gene>
    <name evidence="6" type="ORF">FHK81_15640</name>
</gene>
<dbReference type="InterPro" id="IPR005119">
    <property type="entry name" value="LysR_subst-bd"/>
</dbReference>
<reference evidence="6 7" key="1">
    <citation type="submission" date="2019-07" db="EMBL/GenBank/DDBJ databases">
        <title>The pathways for chlorine oxyanion respiration interact through the shared metabolite chlorate.</title>
        <authorList>
            <person name="Barnum T.P."/>
            <person name="Cheng Y."/>
            <person name="Hill K.A."/>
            <person name="Lucas L.N."/>
            <person name="Carlson H.K."/>
            <person name="Coates J.D."/>
        </authorList>
    </citation>
    <scope>NUCLEOTIDE SEQUENCE [LARGE SCALE GENOMIC DNA]</scope>
    <source>
        <strain evidence="6">UCB</strain>
    </source>
</reference>
<protein>
    <submittedName>
        <fullName evidence="6">LysR family transcriptional regulator</fullName>
    </submittedName>
</protein>
<dbReference type="PANTHER" id="PTHR30537:SF74">
    <property type="entry name" value="HTH-TYPE TRANSCRIPTIONAL REGULATOR TRPI"/>
    <property type="match status" value="1"/>
</dbReference>
<dbReference type="Pfam" id="PF00126">
    <property type="entry name" value="HTH_1"/>
    <property type="match status" value="1"/>
</dbReference>
<comment type="caution">
    <text evidence="6">The sequence shown here is derived from an EMBL/GenBank/DDBJ whole genome shotgun (WGS) entry which is preliminary data.</text>
</comment>
<dbReference type="RefSeq" id="WP_273134818.1">
    <property type="nucleotide sequence ID" value="NZ_VMRX01000046.1"/>
</dbReference>
<dbReference type="SUPFAM" id="SSF53850">
    <property type="entry name" value="Periplasmic binding protein-like II"/>
    <property type="match status" value="1"/>
</dbReference>
<evidence type="ECO:0000256" key="1">
    <source>
        <dbReference type="ARBA" id="ARBA00009437"/>
    </source>
</evidence>
<dbReference type="PANTHER" id="PTHR30537">
    <property type="entry name" value="HTH-TYPE TRANSCRIPTIONAL REGULATOR"/>
    <property type="match status" value="1"/>
</dbReference>
<comment type="similarity">
    <text evidence="1">Belongs to the LysR transcriptional regulatory family.</text>
</comment>
<proteinExistence type="inferred from homology"/>
<name>A0A558B3N4_9GAMM</name>
<dbReference type="CDD" id="cd08432">
    <property type="entry name" value="PBP2_GcdR_TrpI_HvrB_AmpR_like"/>
    <property type="match status" value="1"/>
</dbReference>
<evidence type="ECO:0000256" key="3">
    <source>
        <dbReference type="ARBA" id="ARBA00023125"/>
    </source>
</evidence>
<dbReference type="InterPro" id="IPR036390">
    <property type="entry name" value="WH_DNA-bd_sf"/>
</dbReference>
<dbReference type="GO" id="GO:0006351">
    <property type="term" value="P:DNA-templated transcription"/>
    <property type="evidence" value="ECO:0007669"/>
    <property type="project" value="TreeGrafter"/>
</dbReference>
<keyword evidence="2" id="KW-0805">Transcription regulation</keyword>
<dbReference type="Gene3D" id="1.10.10.10">
    <property type="entry name" value="Winged helix-like DNA-binding domain superfamily/Winged helix DNA-binding domain"/>
    <property type="match status" value="1"/>
</dbReference>